<evidence type="ECO:0000313" key="1">
    <source>
        <dbReference type="EMBL" id="RAH67149.1"/>
    </source>
</evidence>
<protein>
    <submittedName>
        <fullName evidence="1">Uncharacterized protein</fullName>
    </submittedName>
</protein>
<dbReference type="EMBL" id="KZ824976">
    <property type="protein sequence ID" value="RAH67149.1"/>
    <property type="molecule type" value="Genomic_DNA"/>
</dbReference>
<evidence type="ECO:0000313" key="2">
    <source>
        <dbReference type="Proteomes" id="UP000249661"/>
    </source>
</evidence>
<accession>A0ACD1H109</accession>
<organism evidence="1 2">
    <name type="scientific">Aspergillus aculeatinus CBS 121060</name>
    <dbReference type="NCBI Taxonomy" id="1448322"/>
    <lineage>
        <taxon>Eukaryota</taxon>
        <taxon>Fungi</taxon>
        <taxon>Dikarya</taxon>
        <taxon>Ascomycota</taxon>
        <taxon>Pezizomycotina</taxon>
        <taxon>Eurotiomycetes</taxon>
        <taxon>Eurotiomycetidae</taxon>
        <taxon>Eurotiales</taxon>
        <taxon>Aspergillaceae</taxon>
        <taxon>Aspergillus</taxon>
        <taxon>Aspergillus subgen. Circumdati</taxon>
    </lineage>
</organism>
<dbReference type="Proteomes" id="UP000249661">
    <property type="component" value="Unassembled WGS sequence"/>
</dbReference>
<gene>
    <name evidence="1" type="ORF">BO66DRAFT_393946</name>
</gene>
<keyword evidence="2" id="KW-1185">Reference proteome</keyword>
<name>A0ACD1H109_9EURO</name>
<sequence>MRPALQCLQLSLCLSSSSRRSAPWDISTPPCRLLAGDFLRGSIILHTTPEFAFAAFSASMQGSGGVQQNLIRPPMRRKPEPAALPVPRNP</sequence>
<reference evidence="1" key="1">
    <citation type="submission" date="2018-02" db="EMBL/GenBank/DDBJ databases">
        <title>The genomes of Aspergillus section Nigri reveals drivers in fungal speciation.</title>
        <authorList>
            <consortium name="DOE Joint Genome Institute"/>
            <person name="Vesth T.C."/>
            <person name="Nybo J."/>
            <person name="Theobald S."/>
            <person name="Brandl J."/>
            <person name="Frisvad J.C."/>
            <person name="Nielsen K.F."/>
            <person name="Lyhne E.K."/>
            <person name="Kogle M.E."/>
            <person name="Kuo A."/>
            <person name="Riley R."/>
            <person name="Clum A."/>
            <person name="Nolan M."/>
            <person name="Lipzen A."/>
            <person name="Salamov A."/>
            <person name="Henrissat B."/>
            <person name="Wiebenga A."/>
            <person name="De vries R.P."/>
            <person name="Grigoriev I.V."/>
            <person name="Mortensen U.H."/>
            <person name="Andersen M.R."/>
            <person name="Baker S.E."/>
        </authorList>
    </citation>
    <scope>NUCLEOTIDE SEQUENCE</scope>
    <source>
        <strain evidence="1">CBS 121060</strain>
    </source>
</reference>
<proteinExistence type="predicted"/>